<comment type="caution">
    <text evidence="1">The sequence shown here is derived from an EMBL/GenBank/DDBJ whole genome shotgun (WGS) entry which is preliminary data.</text>
</comment>
<evidence type="ECO:0000313" key="2">
    <source>
        <dbReference type="Proteomes" id="UP000324091"/>
    </source>
</evidence>
<protein>
    <submittedName>
        <fullName evidence="1">Uncharacterized protein</fullName>
    </submittedName>
</protein>
<keyword evidence="2" id="KW-1185">Reference proteome</keyword>
<name>A0A5C6P2J4_9TELE</name>
<dbReference type="AlphaFoldDB" id="A0A5C6P2J4"/>
<reference evidence="1 2" key="1">
    <citation type="submission" date="2019-04" db="EMBL/GenBank/DDBJ databases">
        <title>Chromosome genome assembly for Takifugu flavidus.</title>
        <authorList>
            <person name="Xiao S."/>
        </authorList>
    </citation>
    <scope>NUCLEOTIDE SEQUENCE [LARGE SCALE GENOMIC DNA]</scope>
    <source>
        <strain evidence="1">HTHZ2018</strain>
        <tissue evidence="1">Muscle</tissue>
    </source>
</reference>
<dbReference type="EMBL" id="RHFK02000007">
    <property type="protein sequence ID" value="TWW73266.1"/>
    <property type="molecule type" value="Genomic_DNA"/>
</dbReference>
<proteinExistence type="predicted"/>
<organism evidence="1 2">
    <name type="scientific">Takifugu flavidus</name>
    <name type="common">sansaifugu</name>
    <dbReference type="NCBI Taxonomy" id="433684"/>
    <lineage>
        <taxon>Eukaryota</taxon>
        <taxon>Metazoa</taxon>
        <taxon>Chordata</taxon>
        <taxon>Craniata</taxon>
        <taxon>Vertebrata</taxon>
        <taxon>Euteleostomi</taxon>
        <taxon>Actinopterygii</taxon>
        <taxon>Neopterygii</taxon>
        <taxon>Teleostei</taxon>
        <taxon>Neoteleostei</taxon>
        <taxon>Acanthomorphata</taxon>
        <taxon>Eupercaria</taxon>
        <taxon>Tetraodontiformes</taxon>
        <taxon>Tetradontoidea</taxon>
        <taxon>Tetraodontidae</taxon>
        <taxon>Takifugu</taxon>
    </lineage>
</organism>
<accession>A0A5C6P2J4</accession>
<sequence>MEVSILETEFLKIRIKARPVCTQALLDYPCKTLSPVIYRRTTGGAEPLPTANVGVCVLTSDLEHCGILQLYGSLQLYSFQWVYTCASCSLFIGTAIYSERFRDNLPGLEEPSVAAIPDCFGGVSINRE</sequence>
<evidence type="ECO:0000313" key="1">
    <source>
        <dbReference type="EMBL" id="TWW73266.1"/>
    </source>
</evidence>
<dbReference type="Proteomes" id="UP000324091">
    <property type="component" value="Chromosome 15"/>
</dbReference>
<gene>
    <name evidence="1" type="ORF">D4764_15G0006600</name>
</gene>